<reference evidence="3 4" key="1">
    <citation type="submission" date="2024-10" db="EMBL/GenBank/DDBJ databases">
        <title>The Natural Products Discovery Center: Release of the First 8490 Sequenced Strains for Exploring Actinobacteria Biosynthetic Diversity.</title>
        <authorList>
            <person name="Kalkreuter E."/>
            <person name="Kautsar S.A."/>
            <person name="Yang D."/>
            <person name="Bader C.D."/>
            <person name="Teijaro C.N."/>
            <person name="Fluegel L."/>
            <person name="Davis C.M."/>
            <person name="Simpson J.R."/>
            <person name="Lauterbach L."/>
            <person name="Steele A.D."/>
            <person name="Gui C."/>
            <person name="Meng S."/>
            <person name="Li G."/>
            <person name="Viehrig K."/>
            <person name="Ye F."/>
            <person name="Su P."/>
            <person name="Kiefer A.F."/>
            <person name="Nichols A."/>
            <person name="Cepeda A.J."/>
            <person name="Yan W."/>
            <person name="Fan B."/>
            <person name="Jiang Y."/>
            <person name="Adhikari A."/>
            <person name="Zheng C.-J."/>
            <person name="Schuster L."/>
            <person name="Cowan T.M."/>
            <person name="Smanski M.J."/>
            <person name="Chevrette M.G."/>
            <person name="De Carvalho L.P.S."/>
            <person name="Shen B."/>
        </authorList>
    </citation>
    <scope>NUCLEOTIDE SEQUENCE [LARGE SCALE GENOMIC DNA]</scope>
    <source>
        <strain evidence="3 4">NPDC020602</strain>
    </source>
</reference>
<protein>
    <submittedName>
        <fullName evidence="3">STAS domain-containing protein</fullName>
    </submittedName>
</protein>
<dbReference type="InterPro" id="IPR002645">
    <property type="entry name" value="STAS_dom"/>
</dbReference>
<evidence type="ECO:0000259" key="2">
    <source>
        <dbReference type="PROSITE" id="PS50801"/>
    </source>
</evidence>
<evidence type="ECO:0000313" key="3">
    <source>
        <dbReference type="EMBL" id="MFI1717495.1"/>
    </source>
</evidence>
<dbReference type="InterPro" id="IPR036513">
    <property type="entry name" value="STAS_dom_sf"/>
</dbReference>
<dbReference type="CDD" id="cd07043">
    <property type="entry name" value="STAS_anti-anti-sigma_factors"/>
    <property type="match status" value="1"/>
</dbReference>
<proteinExistence type="predicted"/>
<feature type="domain" description="STAS" evidence="2">
    <location>
        <begin position="75"/>
        <end position="121"/>
    </location>
</feature>
<dbReference type="InterPro" id="IPR058548">
    <property type="entry name" value="MlaB-like_STAS"/>
</dbReference>
<evidence type="ECO:0000256" key="1">
    <source>
        <dbReference type="SAM" id="MobiDB-lite"/>
    </source>
</evidence>
<name>A0ABW7UGS2_9ACTN</name>
<accession>A0ABW7UGS2</accession>
<dbReference type="PROSITE" id="PS50801">
    <property type="entry name" value="STAS"/>
    <property type="match status" value="1"/>
</dbReference>
<evidence type="ECO:0000313" key="4">
    <source>
        <dbReference type="Proteomes" id="UP001611339"/>
    </source>
</evidence>
<dbReference type="SUPFAM" id="SSF52091">
    <property type="entry name" value="SpoIIaa-like"/>
    <property type="match status" value="1"/>
</dbReference>
<dbReference type="EMBL" id="JBIRUI010000015">
    <property type="protein sequence ID" value="MFI1717495.1"/>
    <property type="molecule type" value="Genomic_DNA"/>
</dbReference>
<dbReference type="Pfam" id="PF13466">
    <property type="entry name" value="STAS_2"/>
    <property type="match status" value="1"/>
</dbReference>
<dbReference type="RefSeq" id="WP_398711851.1">
    <property type="nucleotide sequence ID" value="NZ_JBIRUI010000015.1"/>
</dbReference>
<feature type="compositionally biased region" description="Pro residues" evidence="1">
    <location>
        <begin position="154"/>
        <end position="164"/>
    </location>
</feature>
<dbReference type="Proteomes" id="UP001611339">
    <property type="component" value="Unassembled WGS sequence"/>
</dbReference>
<sequence>MIAVRGFAEDAVPQSLLAPGPYIRRSPSGVATVTREPTASAGTWLLSARGEFDGDTLPCPHGALRVVRAARAGRIALDLSGVTFGDSSFLQKLIAARRRPGRLLLVGPLAGQIRRLLELTGTDRVLDLAEDRHSAGLVCSPTAPAAPPGTSGRPPRPPGSAPGP</sequence>
<comment type="caution">
    <text evidence="3">The sequence shown here is derived from an EMBL/GenBank/DDBJ whole genome shotgun (WGS) entry which is preliminary data.</text>
</comment>
<organism evidence="3 4">
    <name type="scientific">Streptomyces litmocidini</name>
    <dbReference type="NCBI Taxonomy" id="67318"/>
    <lineage>
        <taxon>Bacteria</taxon>
        <taxon>Bacillati</taxon>
        <taxon>Actinomycetota</taxon>
        <taxon>Actinomycetes</taxon>
        <taxon>Kitasatosporales</taxon>
        <taxon>Streptomycetaceae</taxon>
        <taxon>Streptomyces</taxon>
    </lineage>
</organism>
<dbReference type="Gene3D" id="3.30.750.24">
    <property type="entry name" value="STAS domain"/>
    <property type="match status" value="1"/>
</dbReference>
<feature type="region of interest" description="Disordered" evidence="1">
    <location>
        <begin position="137"/>
        <end position="164"/>
    </location>
</feature>
<keyword evidence="4" id="KW-1185">Reference proteome</keyword>
<gene>
    <name evidence="3" type="ORF">ACH407_28475</name>
</gene>